<accession>A0ABM1RX67</accession>
<reference evidence="2" key="1">
    <citation type="submission" date="2025-08" db="UniProtKB">
        <authorList>
            <consortium name="RefSeq"/>
        </authorList>
    </citation>
    <scope>IDENTIFICATION</scope>
    <source>
        <tissue evidence="2">Muscle</tissue>
    </source>
</reference>
<keyword evidence="1" id="KW-1185">Reference proteome</keyword>
<proteinExistence type="predicted"/>
<feature type="non-terminal residue" evidence="2">
    <location>
        <position position="175"/>
    </location>
</feature>
<gene>
    <name evidence="2" type="primary">LOC106476377</name>
</gene>
<protein>
    <submittedName>
        <fullName evidence="2">Uncharacterized protein LOC106476377</fullName>
    </submittedName>
</protein>
<dbReference type="Gene3D" id="2.10.25.10">
    <property type="entry name" value="Laminin"/>
    <property type="match status" value="1"/>
</dbReference>
<evidence type="ECO:0000313" key="1">
    <source>
        <dbReference type="Proteomes" id="UP000694941"/>
    </source>
</evidence>
<feature type="non-terminal residue" evidence="2">
    <location>
        <position position="1"/>
    </location>
</feature>
<name>A0ABM1RX67_LIMPO</name>
<organism evidence="1 2">
    <name type="scientific">Limulus polyphemus</name>
    <name type="common">Atlantic horseshoe crab</name>
    <dbReference type="NCBI Taxonomy" id="6850"/>
    <lineage>
        <taxon>Eukaryota</taxon>
        <taxon>Metazoa</taxon>
        <taxon>Ecdysozoa</taxon>
        <taxon>Arthropoda</taxon>
        <taxon>Chelicerata</taxon>
        <taxon>Merostomata</taxon>
        <taxon>Xiphosura</taxon>
        <taxon>Limulidae</taxon>
        <taxon>Limulus</taxon>
    </lineage>
</organism>
<dbReference type="Proteomes" id="UP000694941">
    <property type="component" value="Unplaced"/>
</dbReference>
<dbReference type="RefSeq" id="XP_022235972.1">
    <property type="nucleotide sequence ID" value="XM_022380264.1"/>
</dbReference>
<sequence length="175" mass="19747">KTCRTSLTLLDKYNIHTRASGSLKQHSYSLSSVQNEDLEKDVMDAFRGVYGNNFKRALVESCNSDGSKIQCNISLMFNKTESTDRLKVNYTCLSSDDDDNGYCLIPPKLVVEKESLKKVEFTVIESDNKCSLESLCSPRNDCIMKGPKFHCECKKGYSSIYIQEYSDIGTEDICV</sequence>
<evidence type="ECO:0000313" key="2">
    <source>
        <dbReference type="RefSeq" id="XP_022235972.1"/>
    </source>
</evidence>
<dbReference type="GeneID" id="106476377"/>